<accession>A0A5M3T8R5</accession>
<dbReference type="PANTHER" id="PTHR13847:SF289">
    <property type="entry name" value="GLYCINE OXIDASE"/>
    <property type="match status" value="1"/>
</dbReference>
<sequence>MSTSSHQKSDIIVIGGGIVGLSVAIALQWRGATVTVCSRNTQEAAGYVAAGMLAPQAERIPPSPLLDLALRSRSLYQPWTSKIQHLTGLDTGYWPCGILAPVYEYPQQTKLPQTPESPAIWLEADQLITQQPGLSSEVVGGWWFPQDGQVDNRRLLMRSLIHASQQLGIQIRDGVEVQEIATTTNQVKQINTNQGAIVGSHYILAAGSWSGQILPIPVYPIKGQMLSLRVPDYISELPLKQVLFGSGIYIVPRRDGLIVLGATAENVGFHKSLTPKGINTLLSEATRLYPGLAEFPIEEFWSGFRPTTPDELPILGRSPFENLTLATGHHRNGILLAPITAELIADLVCYDKLDPLLEYFSWHRFSN</sequence>
<comment type="pathway">
    <text evidence="1">Cofactor biosynthesis; thiamine diphosphate biosynthesis.</text>
</comment>
<dbReference type="RefSeq" id="WP_014276375.1">
    <property type="nucleotide sequence ID" value="NZ_BIMW01000079.1"/>
</dbReference>
<gene>
    <name evidence="8" type="ORF">NIES46_18410</name>
</gene>
<keyword evidence="6" id="KW-0472">Membrane</keyword>
<evidence type="ECO:0000259" key="7">
    <source>
        <dbReference type="Pfam" id="PF01266"/>
    </source>
</evidence>
<dbReference type="EMBL" id="BIMW01000079">
    <property type="protein sequence ID" value="GCE93789.1"/>
    <property type="molecule type" value="Genomic_DNA"/>
</dbReference>
<evidence type="ECO:0000256" key="3">
    <source>
        <dbReference type="ARBA" id="ARBA00023002"/>
    </source>
</evidence>
<comment type="catalytic activity">
    <reaction evidence="4">
        <text>glycine + O2 + H2O = glyoxylate + H2O2 + NH4(+)</text>
        <dbReference type="Rhea" id="RHEA:11532"/>
        <dbReference type="ChEBI" id="CHEBI:15377"/>
        <dbReference type="ChEBI" id="CHEBI:15379"/>
        <dbReference type="ChEBI" id="CHEBI:16240"/>
        <dbReference type="ChEBI" id="CHEBI:28938"/>
        <dbReference type="ChEBI" id="CHEBI:36655"/>
        <dbReference type="ChEBI" id="CHEBI:57305"/>
        <dbReference type="EC" id="1.4.3.19"/>
    </reaction>
</comment>
<evidence type="ECO:0000313" key="8">
    <source>
        <dbReference type="EMBL" id="GCE93789.1"/>
    </source>
</evidence>
<dbReference type="InterPro" id="IPR012727">
    <property type="entry name" value="Gly_oxidase_ThiO"/>
</dbReference>
<dbReference type="InterPro" id="IPR006076">
    <property type="entry name" value="FAD-dep_OxRdtase"/>
</dbReference>
<evidence type="ECO:0000256" key="5">
    <source>
        <dbReference type="ARBA" id="ARBA00050018"/>
    </source>
</evidence>
<name>A0A5M3T8R5_LIMPL</name>
<reference evidence="8 9" key="1">
    <citation type="journal article" date="2019" name="J Genomics">
        <title>The Draft Genome of a Hydrogen-producing Cyanobacterium, Arthrospira platensis NIES-46.</title>
        <authorList>
            <person name="Suzuki S."/>
            <person name="Yamaguchi H."/>
            <person name="Kawachi M."/>
        </authorList>
    </citation>
    <scope>NUCLEOTIDE SEQUENCE [LARGE SCALE GENOMIC DNA]</scope>
    <source>
        <strain evidence="8 9">NIES-46</strain>
    </source>
</reference>
<feature type="domain" description="FAD dependent oxidoreductase" evidence="7">
    <location>
        <begin position="10"/>
        <end position="347"/>
    </location>
</feature>
<evidence type="ECO:0000256" key="4">
    <source>
        <dbReference type="ARBA" id="ARBA00049872"/>
    </source>
</evidence>
<keyword evidence="2" id="KW-0784">Thiamine biosynthesis</keyword>
<dbReference type="Gene3D" id="3.30.9.10">
    <property type="entry name" value="D-Amino Acid Oxidase, subunit A, domain 2"/>
    <property type="match status" value="1"/>
</dbReference>
<dbReference type="Pfam" id="PF01266">
    <property type="entry name" value="DAO"/>
    <property type="match status" value="1"/>
</dbReference>
<protein>
    <recommendedName>
        <fullName evidence="5">glycine oxidase</fullName>
        <ecNumber evidence="5">1.4.3.19</ecNumber>
    </recommendedName>
</protein>
<evidence type="ECO:0000256" key="6">
    <source>
        <dbReference type="SAM" id="Phobius"/>
    </source>
</evidence>
<proteinExistence type="predicted"/>
<keyword evidence="3" id="KW-0560">Oxidoreductase</keyword>
<organism evidence="8 9">
    <name type="scientific">Limnospira platensis NIES-46</name>
    <dbReference type="NCBI Taxonomy" id="1236695"/>
    <lineage>
        <taxon>Bacteria</taxon>
        <taxon>Bacillati</taxon>
        <taxon>Cyanobacteriota</taxon>
        <taxon>Cyanophyceae</taxon>
        <taxon>Oscillatoriophycideae</taxon>
        <taxon>Oscillatoriales</taxon>
        <taxon>Sirenicapillariaceae</taxon>
        <taxon>Limnospira</taxon>
    </lineage>
</organism>
<dbReference type="Gene3D" id="3.50.50.60">
    <property type="entry name" value="FAD/NAD(P)-binding domain"/>
    <property type="match status" value="1"/>
</dbReference>
<evidence type="ECO:0000256" key="2">
    <source>
        <dbReference type="ARBA" id="ARBA00022977"/>
    </source>
</evidence>
<dbReference type="Proteomes" id="UP000326169">
    <property type="component" value="Unassembled WGS sequence"/>
</dbReference>
<dbReference type="NCBIfam" id="TIGR02352">
    <property type="entry name" value="thiamin_ThiO"/>
    <property type="match status" value="1"/>
</dbReference>
<keyword evidence="6" id="KW-0812">Transmembrane</keyword>
<evidence type="ECO:0000256" key="1">
    <source>
        <dbReference type="ARBA" id="ARBA00004948"/>
    </source>
</evidence>
<dbReference type="InterPro" id="IPR036188">
    <property type="entry name" value="FAD/NAD-bd_sf"/>
</dbReference>
<dbReference type="SUPFAM" id="SSF51905">
    <property type="entry name" value="FAD/NAD(P)-binding domain"/>
    <property type="match status" value="1"/>
</dbReference>
<dbReference type="GeneID" id="301682699"/>
<evidence type="ECO:0000313" key="9">
    <source>
        <dbReference type="Proteomes" id="UP000326169"/>
    </source>
</evidence>
<dbReference type="SUPFAM" id="SSF54373">
    <property type="entry name" value="FAD-linked reductases, C-terminal domain"/>
    <property type="match status" value="1"/>
</dbReference>
<dbReference type="PANTHER" id="PTHR13847">
    <property type="entry name" value="SARCOSINE DEHYDROGENASE-RELATED"/>
    <property type="match status" value="1"/>
</dbReference>
<keyword evidence="9" id="KW-1185">Reference proteome</keyword>
<dbReference type="EC" id="1.4.3.19" evidence="5"/>
<feature type="transmembrane region" description="Helical" evidence="6">
    <location>
        <begin position="12"/>
        <end position="29"/>
    </location>
</feature>
<comment type="caution">
    <text evidence="8">The sequence shown here is derived from an EMBL/GenBank/DDBJ whole genome shotgun (WGS) entry which is preliminary data.</text>
</comment>
<keyword evidence="6" id="KW-1133">Transmembrane helix</keyword>